<dbReference type="SUPFAM" id="SSF51735">
    <property type="entry name" value="NAD(P)-binding Rossmann-fold domains"/>
    <property type="match status" value="1"/>
</dbReference>
<dbReference type="STRING" id="1618481.US54_C0008G0007"/>
<dbReference type="InterPro" id="IPR001509">
    <property type="entry name" value="Epimerase_deHydtase"/>
</dbReference>
<proteinExistence type="inferred from homology"/>
<protein>
    <submittedName>
        <fullName evidence="3">NAD-dependent epimerase/dehydratase</fullName>
    </submittedName>
</protein>
<organism evidence="3 4">
    <name type="scientific">Candidatus Roizmanbacteria bacterium GW2011_GWA2_37_7</name>
    <dbReference type="NCBI Taxonomy" id="1618481"/>
    <lineage>
        <taxon>Bacteria</taxon>
        <taxon>Candidatus Roizmaniibacteriota</taxon>
    </lineage>
</organism>
<gene>
    <name evidence="3" type="ORF">US54_C0008G0007</name>
</gene>
<comment type="similarity">
    <text evidence="1">Belongs to the NAD(P)-dependent epimerase/dehydratase family.</text>
</comment>
<dbReference type="AlphaFoldDB" id="A0A0G0H8Q2"/>
<dbReference type="Pfam" id="PF01370">
    <property type="entry name" value="Epimerase"/>
    <property type="match status" value="1"/>
</dbReference>
<reference evidence="3 4" key="1">
    <citation type="journal article" date="2015" name="Nature">
        <title>rRNA introns, odd ribosomes, and small enigmatic genomes across a large radiation of phyla.</title>
        <authorList>
            <person name="Brown C.T."/>
            <person name="Hug L.A."/>
            <person name="Thomas B.C."/>
            <person name="Sharon I."/>
            <person name="Castelle C.J."/>
            <person name="Singh A."/>
            <person name="Wilkins M.J."/>
            <person name="Williams K.H."/>
            <person name="Banfield J.F."/>
        </authorList>
    </citation>
    <scope>NUCLEOTIDE SEQUENCE [LARGE SCALE GENOMIC DNA]</scope>
</reference>
<dbReference type="PANTHER" id="PTHR43000">
    <property type="entry name" value="DTDP-D-GLUCOSE 4,6-DEHYDRATASE-RELATED"/>
    <property type="match status" value="1"/>
</dbReference>
<accession>A0A0G0H8Q2</accession>
<dbReference type="EMBL" id="LBTJ01000008">
    <property type="protein sequence ID" value="KKQ38532.1"/>
    <property type="molecule type" value="Genomic_DNA"/>
</dbReference>
<evidence type="ECO:0000256" key="1">
    <source>
        <dbReference type="ARBA" id="ARBA00007637"/>
    </source>
</evidence>
<dbReference type="Gene3D" id="3.40.50.720">
    <property type="entry name" value="NAD(P)-binding Rossmann-like Domain"/>
    <property type="match status" value="1"/>
</dbReference>
<evidence type="ECO:0000259" key="2">
    <source>
        <dbReference type="Pfam" id="PF01370"/>
    </source>
</evidence>
<dbReference type="InterPro" id="IPR036291">
    <property type="entry name" value="NAD(P)-bd_dom_sf"/>
</dbReference>
<evidence type="ECO:0000313" key="3">
    <source>
        <dbReference type="EMBL" id="KKQ38532.1"/>
    </source>
</evidence>
<feature type="domain" description="NAD-dependent epimerase/dehydratase" evidence="2">
    <location>
        <begin position="4"/>
        <end position="278"/>
    </location>
</feature>
<comment type="caution">
    <text evidence="3">The sequence shown here is derived from an EMBL/GenBank/DDBJ whole genome shotgun (WGS) entry which is preliminary data.</text>
</comment>
<dbReference type="Proteomes" id="UP000034471">
    <property type="component" value="Unassembled WGS sequence"/>
</dbReference>
<sequence>MSIVFITGSLGLIGFESTVYYLKNGYHVVGVDNDFRAKALKISSNYNQKYMYLQKHFSSRYIHNNFDIRNTIKLDSLIKKHSNNVTLIIHTAAQTSHDWSKEHPLIDYSINAFATIHLLEAYRKYAPKAIFIFTSTNKVYGNLVNSLPLKEHKTRYDLSKDNQYYYGIDEKMSLDQSTHSIFGVSKLSADLLVQEYSRYYGLKTCIFRLGVVTGPSQAGSIQQGFLSYLLGKAKKDKCIPIIGYKGKQVRDVIHVKDVVQAFDYFYKAPTKTNVFNLGGGRKNSVSLLEILEKMTQSYGNKVKTINIATPRQGDHKWWISDTNLFRRHYPTWEATYSSDEIIKDIYEHLI</sequence>
<evidence type="ECO:0000313" key="4">
    <source>
        <dbReference type="Proteomes" id="UP000034471"/>
    </source>
</evidence>
<name>A0A0G0H8Q2_9BACT</name>